<organism evidence="1 2">
    <name type="scientific">Naganishia cerealis</name>
    <dbReference type="NCBI Taxonomy" id="610337"/>
    <lineage>
        <taxon>Eukaryota</taxon>
        <taxon>Fungi</taxon>
        <taxon>Dikarya</taxon>
        <taxon>Basidiomycota</taxon>
        <taxon>Agaricomycotina</taxon>
        <taxon>Tremellomycetes</taxon>
        <taxon>Filobasidiales</taxon>
        <taxon>Filobasidiaceae</taxon>
        <taxon>Naganishia</taxon>
    </lineage>
</organism>
<sequence length="210" mass="24751">MSDDVLGLDQPIKLTKRTKISKIDLDGLMDKQKGLPFIISSYRKPLRVIERNDQRLAAKLEKKDLTSSQRRRLKYDNEFQNLQAILQFYQLWCHGLLPKAKFRDCIYLLRSFGARDTSLKRYRKTLIEAEINKKKEELGLAVPSEQPLTTQEYSKSEQRVNEPDDFFSEDEFYADPQDENLFVRPEVPHLEDIPNESYDAEMELLREMDS</sequence>
<evidence type="ECO:0000313" key="2">
    <source>
        <dbReference type="Proteomes" id="UP001241377"/>
    </source>
</evidence>
<gene>
    <name evidence="1" type="primary">CSM3</name>
    <name evidence="1" type="ORF">QFC19_005631</name>
</gene>
<name>A0ACC2VMH5_9TREE</name>
<dbReference type="EMBL" id="JASBWR010000064">
    <property type="protein sequence ID" value="KAJ9100278.1"/>
    <property type="molecule type" value="Genomic_DNA"/>
</dbReference>
<comment type="caution">
    <text evidence="1">The sequence shown here is derived from an EMBL/GenBank/DDBJ whole genome shotgun (WGS) entry which is preliminary data.</text>
</comment>
<dbReference type="Proteomes" id="UP001241377">
    <property type="component" value="Unassembled WGS sequence"/>
</dbReference>
<evidence type="ECO:0000313" key="1">
    <source>
        <dbReference type="EMBL" id="KAJ9100278.1"/>
    </source>
</evidence>
<protein>
    <submittedName>
        <fullName evidence="1">Chromosome segregation in meiosis- protein</fullName>
    </submittedName>
</protein>
<reference evidence="1" key="1">
    <citation type="submission" date="2023-04" db="EMBL/GenBank/DDBJ databases">
        <title>Draft Genome sequencing of Naganishia species isolated from polar environments using Oxford Nanopore Technology.</title>
        <authorList>
            <person name="Leo P."/>
            <person name="Venkateswaran K."/>
        </authorList>
    </citation>
    <scope>NUCLEOTIDE SEQUENCE</scope>
    <source>
        <strain evidence="1">MNA-CCFEE 5261</strain>
    </source>
</reference>
<proteinExistence type="predicted"/>
<accession>A0ACC2VMH5</accession>
<keyword evidence="2" id="KW-1185">Reference proteome</keyword>